<feature type="region of interest" description="Disordered" evidence="1">
    <location>
        <begin position="350"/>
        <end position="377"/>
    </location>
</feature>
<gene>
    <name evidence="2" type="ORF">PXEA_LOCUS7014</name>
</gene>
<feature type="region of interest" description="Disordered" evidence="1">
    <location>
        <begin position="47"/>
        <end position="84"/>
    </location>
</feature>
<organism evidence="2 3">
    <name type="scientific">Protopolystoma xenopodis</name>
    <dbReference type="NCBI Taxonomy" id="117903"/>
    <lineage>
        <taxon>Eukaryota</taxon>
        <taxon>Metazoa</taxon>
        <taxon>Spiralia</taxon>
        <taxon>Lophotrochozoa</taxon>
        <taxon>Platyhelminthes</taxon>
        <taxon>Monogenea</taxon>
        <taxon>Polyopisthocotylea</taxon>
        <taxon>Polystomatidea</taxon>
        <taxon>Polystomatidae</taxon>
        <taxon>Protopolystoma</taxon>
    </lineage>
</organism>
<dbReference type="Proteomes" id="UP000784294">
    <property type="component" value="Unassembled WGS sequence"/>
</dbReference>
<keyword evidence="3" id="KW-1185">Reference proteome</keyword>
<evidence type="ECO:0000313" key="2">
    <source>
        <dbReference type="EMBL" id="VEL13574.1"/>
    </source>
</evidence>
<dbReference type="AlphaFoldDB" id="A0A448WJX6"/>
<proteinExistence type="predicted"/>
<feature type="compositionally biased region" description="Low complexity" evidence="1">
    <location>
        <begin position="355"/>
        <end position="364"/>
    </location>
</feature>
<reference evidence="2" key="1">
    <citation type="submission" date="2018-11" db="EMBL/GenBank/DDBJ databases">
        <authorList>
            <consortium name="Pathogen Informatics"/>
        </authorList>
    </citation>
    <scope>NUCLEOTIDE SEQUENCE</scope>
</reference>
<accession>A0A448WJX6</accession>
<feature type="non-terminal residue" evidence="2">
    <location>
        <position position="1"/>
    </location>
</feature>
<protein>
    <submittedName>
        <fullName evidence="2">Uncharacterized protein</fullName>
    </submittedName>
</protein>
<sequence>MQLRLCDPFGHSGFSQETPQLILSLLSDMLQLDWLPGASGIAVSCPQTGCRKPASRSLSTHSTGRDASNLPSKPSEPVSSPLGSNELAITVDTVVNTPSNGSARKLTTSDNITMGCVLIDKTGHSQLTHCRGLCTAPTSAPLPSRPLITSHPTTSTLAGAVNSHPTFPTTANAFLTPQSNPLSSPHPAPTEVADHSMSFQAVIPPILPGGDCCYCHDVGAWWQAAVLLCQHLAPASPPPWPEVELNAEKIVKITKFKEVRTWRCVTCTDIAIGTAPQAASCCQPSSLVDFTSKKAEPSNDAFEVTYFPTLEELMCLPSIIRVIYQLVRCLYVPKAASSVSPAANSLMKSTAQRMHSTTSSSTHSRSGRPSLPQSSLGSCSTAKKAAASLSASSILTELDTGCPPVIGRLFSGQVLLLFSPPRDPVRLQAVIECLSFLFRVGDALTLVFKAAERAVVREAAAAAAAASASSSTAGGFHTLGSS</sequence>
<name>A0A448WJX6_9PLAT</name>
<evidence type="ECO:0000256" key="1">
    <source>
        <dbReference type="SAM" id="MobiDB-lite"/>
    </source>
</evidence>
<dbReference type="EMBL" id="CAAALY010018211">
    <property type="protein sequence ID" value="VEL13574.1"/>
    <property type="molecule type" value="Genomic_DNA"/>
</dbReference>
<evidence type="ECO:0000313" key="3">
    <source>
        <dbReference type="Proteomes" id="UP000784294"/>
    </source>
</evidence>
<comment type="caution">
    <text evidence="2">The sequence shown here is derived from an EMBL/GenBank/DDBJ whole genome shotgun (WGS) entry which is preliminary data.</text>
</comment>
<feature type="compositionally biased region" description="Polar residues" evidence="1">
    <location>
        <begin position="56"/>
        <end position="83"/>
    </location>
</feature>